<evidence type="ECO:0000313" key="2">
    <source>
        <dbReference type="Proteomes" id="UP000574769"/>
    </source>
</evidence>
<dbReference type="Gene3D" id="1.10.30.50">
    <property type="match status" value="1"/>
</dbReference>
<gene>
    <name evidence="1" type="ORF">GGQ96_000841</name>
</gene>
<dbReference type="EMBL" id="JACHNY010000001">
    <property type="protein sequence ID" value="MBB4616735.1"/>
    <property type="molecule type" value="Genomic_DNA"/>
</dbReference>
<comment type="caution">
    <text evidence="1">The sequence shown here is derived from an EMBL/GenBank/DDBJ whole genome shotgun (WGS) entry which is preliminary data.</text>
</comment>
<name>A0A7W7AGU0_9SPHN</name>
<dbReference type="AlphaFoldDB" id="A0A7W7AGU0"/>
<evidence type="ECO:0008006" key="3">
    <source>
        <dbReference type="Google" id="ProtNLM"/>
    </source>
</evidence>
<dbReference type="RefSeq" id="WP_184111768.1">
    <property type="nucleotide sequence ID" value="NZ_JACHNY010000001.1"/>
</dbReference>
<reference evidence="1 2" key="1">
    <citation type="submission" date="2020-08" db="EMBL/GenBank/DDBJ databases">
        <title>Genomic Encyclopedia of Type Strains, Phase IV (KMG-IV): sequencing the most valuable type-strain genomes for metagenomic binning, comparative biology and taxonomic classification.</title>
        <authorList>
            <person name="Goeker M."/>
        </authorList>
    </citation>
    <scope>NUCLEOTIDE SEQUENCE [LARGE SCALE GENOMIC DNA]</scope>
    <source>
        <strain evidence="1 2">DSM 15867</strain>
    </source>
</reference>
<keyword evidence="2" id="KW-1185">Reference proteome</keyword>
<accession>A0A7W7AGU0</accession>
<dbReference type="Proteomes" id="UP000574769">
    <property type="component" value="Unassembled WGS sequence"/>
</dbReference>
<proteinExistence type="predicted"/>
<sequence length="210" mass="23898">MINAAVTYADADKDLVDAFEALPRESKSGDYWSEDALKALKGRIKSFYIAAQGSRCCYCDRHQGTENHRAWDVEHIVDRAKYAWFLFTPRNLAAACPDCNLAKSETEVLKTRGRKTYPSSSADFKIVHPHFDQFNDHIFHYRHVYIPKTPKGSFTIYTCKLLRFAEKYIDWQNSAADTRFEAEVNAAFDSELPMAVAAVNSIANQLSQPD</sequence>
<evidence type="ECO:0000313" key="1">
    <source>
        <dbReference type="EMBL" id="MBB4616735.1"/>
    </source>
</evidence>
<protein>
    <recommendedName>
        <fullName evidence="3">HNH endonuclease</fullName>
    </recommendedName>
</protein>
<dbReference type="CDD" id="cd00085">
    <property type="entry name" value="HNHc"/>
    <property type="match status" value="1"/>
</dbReference>
<dbReference type="InterPro" id="IPR003615">
    <property type="entry name" value="HNH_nuc"/>
</dbReference>
<organism evidence="1 2">
    <name type="scientific">Sphingomonas abaci</name>
    <dbReference type="NCBI Taxonomy" id="237611"/>
    <lineage>
        <taxon>Bacteria</taxon>
        <taxon>Pseudomonadati</taxon>
        <taxon>Pseudomonadota</taxon>
        <taxon>Alphaproteobacteria</taxon>
        <taxon>Sphingomonadales</taxon>
        <taxon>Sphingomonadaceae</taxon>
        <taxon>Sphingomonas</taxon>
    </lineage>
</organism>